<dbReference type="EMBL" id="CP010767">
    <property type="protein sequence ID" value="ATG44290.1"/>
    <property type="molecule type" value="Genomic_DNA"/>
</dbReference>
<accession>A0AAN1GSQ7</accession>
<keyword evidence="1" id="KW-0472">Membrane</keyword>
<dbReference type="Pfam" id="PF08592">
    <property type="entry name" value="Anthrone_oxy"/>
    <property type="match status" value="1"/>
</dbReference>
<proteinExistence type="predicted"/>
<evidence type="ECO:0000256" key="1">
    <source>
        <dbReference type="SAM" id="Phobius"/>
    </source>
</evidence>
<dbReference type="RefSeq" id="WP_096872099.1">
    <property type="nucleotide sequence ID" value="NZ_CP010715.1"/>
</dbReference>
<evidence type="ECO:0000313" key="3">
    <source>
        <dbReference type="Proteomes" id="UP000218606"/>
    </source>
</evidence>
<keyword evidence="1" id="KW-0812">Transmembrane</keyword>
<dbReference type="InterPro" id="IPR013901">
    <property type="entry name" value="Anthrone_oxy"/>
</dbReference>
<organism evidence="2 3">
    <name type="scientific">Phaeobacter piscinae</name>
    <dbReference type="NCBI Taxonomy" id="1580596"/>
    <lineage>
        <taxon>Bacteria</taxon>
        <taxon>Pseudomonadati</taxon>
        <taxon>Pseudomonadota</taxon>
        <taxon>Alphaproteobacteria</taxon>
        <taxon>Rhodobacterales</taxon>
        <taxon>Roseobacteraceae</taxon>
        <taxon>Phaeobacter</taxon>
    </lineage>
</organism>
<name>A0AAN1GSQ7_9RHOB</name>
<dbReference type="Proteomes" id="UP000218606">
    <property type="component" value="Chromosome"/>
</dbReference>
<feature type="transmembrane region" description="Helical" evidence="1">
    <location>
        <begin position="79"/>
        <end position="101"/>
    </location>
</feature>
<protein>
    <submittedName>
        <fullName evidence="2">Uncharacterized protein</fullName>
    </submittedName>
</protein>
<gene>
    <name evidence="2" type="ORF">PhaeoP13_02376</name>
</gene>
<feature type="transmembrane region" description="Helical" evidence="1">
    <location>
        <begin position="130"/>
        <end position="148"/>
    </location>
</feature>
<reference evidence="2 3" key="1">
    <citation type="journal article" date="2017" name="Front. Microbiol.">
        <title>Phaeobacter piscinae sp. nov., a species of the Roseobacter group and potential aquaculture probiont.</title>
        <authorList>
            <person name="Sonnenschein E.C."/>
            <person name="Phippen C.B.W."/>
            <person name="Nielsen K.F."/>
            <person name="Mateiu R.V."/>
            <person name="Melchiorsen J."/>
            <person name="Gram L."/>
            <person name="Overmann J."/>
            <person name="Freese H.M."/>
        </authorList>
    </citation>
    <scope>NUCLEOTIDE SEQUENCE [LARGE SCALE GENOMIC DNA]</scope>
    <source>
        <strain evidence="2 3">P13</strain>
    </source>
</reference>
<feature type="transmembrane region" description="Helical" evidence="1">
    <location>
        <begin position="50"/>
        <end position="72"/>
    </location>
</feature>
<keyword evidence="1" id="KW-1133">Transmembrane helix</keyword>
<evidence type="ECO:0000313" key="2">
    <source>
        <dbReference type="EMBL" id="ATG44290.1"/>
    </source>
</evidence>
<dbReference type="AlphaFoldDB" id="A0AAN1GSQ7"/>
<sequence>MIQTVFNILAICGAAGFSGVMLCIGVTLGGYWRSLPPEEFLTWFAANNHFVSNTIPLIVGPTLIGLGGSLWAGWGAPGFALWVASSLCMLVVLGLTFAYFVPTNAAFASKSIEVAATAAKLDQWLMLHNLRIGVAMIGAILGCIALKISA</sequence>
<feature type="transmembrane region" description="Helical" evidence="1">
    <location>
        <begin position="7"/>
        <end position="30"/>
    </location>
</feature>